<proteinExistence type="predicted"/>
<evidence type="ECO:0000259" key="2">
    <source>
        <dbReference type="Pfam" id="PF01757"/>
    </source>
</evidence>
<dbReference type="GO" id="GO:0016020">
    <property type="term" value="C:membrane"/>
    <property type="evidence" value="ECO:0007669"/>
    <property type="project" value="TreeGrafter"/>
</dbReference>
<accession>A0A061JLZ0</accession>
<dbReference type="PANTHER" id="PTHR23028">
    <property type="entry name" value="ACETYLTRANSFERASE"/>
    <property type="match status" value="1"/>
</dbReference>
<dbReference type="OrthoDB" id="9767863at2"/>
<comment type="caution">
    <text evidence="3">The sequence shown here is derived from an EMBL/GenBank/DDBJ whole genome shotgun (WGS) entry which is preliminary data.</text>
</comment>
<name>A0A061JLZ0_STUST</name>
<dbReference type="PANTHER" id="PTHR23028:SF53">
    <property type="entry name" value="ACYL_TRANSF_3 DOMAIN-CONTAINING PROTEIN"/>
    <property type="match status" value="1"/>
</dbReference>
<keyword evidence="1" id="KW-0812">Transmembrane</keyword>
<feature type="domain" description="Acyltransferase 3" evidence="2">
    <location>
        <begin position="19"/>
        <end position="164"/>
    </location>
</feature>
<dbReference type="Proteomes" id="UP000026923">
    <property type="component" value="Unassembled WGS sequence"/>
</dbReference>
<protein>
    <recommendedName>
        <fullName evidence="2">Acyltransferase 3 domain-containing protein</fullName>
    </recommendedName>
</protein>
<dbReference type="RefSeq" id="WP_003293829.1">
    <property type="nucleotide sequence ID" value="NZ_KK020676.1"/>
</dbReference>
<dbReference type="EMBL" id="AMCZ02000048">
    <property type="protein sequence ID" value="EWC39209.1"/>
    <property type="molecule type" value="Genomic_DNA"/>
</dbReference>
<keyword evidence="1" id="KW-1133">Transmembrane helix</keyword>
<dbReference type="AlphaFoldDB" id="A0A061JLZ0"/>
<dbReference type="HOGENOM" id="CLU_1293403_0_0_6"/>
<feature type="transmembrane region" description="Helical" evidence="1">
    <location>
        <begin position="6"/>
        <end position="27"/>
    </location>
</feature>
<sequence>MLISHLGISVAGINPGVSAVAIFYLLAGRVVSRLWREQPERGVISGGVWFYRDRLWRILPLYMFALVVAFIVWLLGASSPFLLREPEMTDWLANLLIVPLSYYMYSGQDAFTLLPPAWSLGVELQFYLLVPLLLSRPLWAVVFSALSFLTFCSAQLGWLDTTPWAQLADISYQWLRNDVEIDSTNNDSYVRTEDDVGVHVSFLLSNASSTECR</sequence>
<evidence type="ECO:0000313" key="4">
    <source>
        <dbReference type="Proteomes" id="UP000026923"/>
    </source>
</evidence>
<evidence type="ECO:0000313" key="3">
    <source>
        <dbReference type="EMBL" id="EWC39209.1"/>
    </source>
</evidence>
<evidence type="ECO:0000256" key="1">
    <source>
        <dbReference type="SAM" id="Phobius"/>
    </source>
</evidence>
<dbReference type="eggNOG" id="COG1835">
    <property type="taxonomic scope" value="Bacteria"/>
</dbReference>
<keyword evidence="1" id="KW-0472">Membrane</keyword>
<feature type="transmembrane region" description="Helical" evidence="1">
    <location>
        <begin position="140"/>
        <end position="159"/>
    </location>
</feature>
<dbReference type="InterPro" id="IPR002656">
    <property type="entry name" value="Acyl_transf_3_dom"/>
</dbReference>
<dbReference type="GO" id="GO:0000271">
    <property type="term" value="P:polysaccharide biosynthetic process"/>
    <property type="evidence" value="ECO:0007669"/>
    <property type="project" value="TreeGrafter"/>
</dbReference>
<organism evidence="3 4">
    <name type="scientific">Stutzerimonas stutzeri KOS6</name>
    <dbReference type="NCBI Taxonomy" id="1218352"/>
    <lineage>
        <taxon>Bacteria</taxon>
        <taxon>Pseudomonadati</taxon>
        <taxon>Pseudomonadota</taxon>
        <taxon>Gammaproteobacteria</taxon>
        <taxon>Pseudomonadales</taxon>
        <taxon>Pseudomonadaceae</taxon>
        <taxon>Stutzerimonas</taxon>
    </lineage>
</organism>
<dbReference type="Pfam" id="PF01757">
    <property type="entry name" value="Acyl_transf_3"/>
    <property type="match status" value="1"/>
</dbReference>
<feature type="transmembrane region" description="Helical" evidence="1">
    <location>
        <begin position="61"/>
        <end position="82"/>
    </location>
</feature>
<reference evidence="3 4" key="1">
    <citation type="journal article" date="2013" name="Genome Announc.">
        <title>Draft Genome of the Nitrogen-Fixing Bacterium Pseudomonas stutzeri Strain KOS6 Isolated from Industrial Hydrocarbon Sludge.</title>
        <authorList>
            <person name="Grigoryeva T.V."/>
            <person name="Laikov A.V."/>
            <person name="Naumova R.P."/>
            <person name="Manolov A.I."/>
            <person name="Larin A.K."/>
            <person name="Karpova I.Y."/>
            <person name="Semashko T.A."/>
            <person name="Alexeev D.G."/>
            <person name="Kostryukova E.S."/>
            <person name="Muller R."/>
            <person name="Govorun V.M."/>
        </authorList>
    </citation>
    <scope>NUCLEOTIDE SEQUENCE [LARGE SCALE GENOMIC DNA]</scope>
    <source>
        <strain evidence="3 4">KOS6</strain>
    </source>
</reference>
<dbReference type="InterPro" id="IPR050879">
    <property type="entry name" value="Acyltransferase_3"/>
</dbReference>
<gene>
    <name evidence="3" type="ORF">B597_021370</name>
</gene>
<dbReference type="GO" id="GO:0016747">
    <property type="term" value="F:acyltransferase activity, transferring groups other than amino-acyl groups"/>
    <property type="evidence" value="ECO:0007669"/>
    <property type="project" value="InterPro"/>
</dbReference>